<gene>
    <name evidence="6 9" type="primary">clpX</name>
    <name evidence="9" type="ORF">ENL43_03575</name>
</gene>
<dbReference type="GO" id="GO:0051603">
    <property type="term" value="P:proteolysis involved in protein catabolic process"/>
    <property type="evidence" value="ECO:0007669"/>
    <property type="project" value="TreeGrafter"/>
</dbReference>
<dbReference type="SMART" id="SM00994">
    <property type="entry name" value="zf-C4_ClpX"/>
    <property type="match status" value="1"/>
</dbReference>
<dbReference type="Gene3D" id="1.10.8.60">
    <property type="match status" value="1"/>
</dbReference>
<comment type="similarity">
    <text evidence="6 7">Belongs to the ClpX chaperone family.</text>
</comment>
<evidence type="ECO:0000256" key="1">
    <source>
        <dbReference type="ARBA" id="ARBA00022723"/>
    </source>
</evidence>
<dbReference type="GO" id="GO:0005524">
    <property type="term" value="F:ATP binding"/>
    <property type="evidence" value="ECO:0007669"/>
    <property type="project" value="UniProtKB-UniRule"/>
</dbReference>
<dbReference type="InterPro" id="IPR003593">
    <property type="entry name" value="AAA+_ATPase"/>
</dbReference>
<dbReference type="Gene3D" id="6.20.220.10">
    <property type="entry name" value="ClpX chaperone, C4-type zinc finger domain"/>
    <property type="match status" value="1"/>
</dbReference>
<dbReference type="SUPFAM" id="SSF52540">
    <property type="entry name" value="P-loop containing nucleoside triphosphate hydrolases"/>
    <property type="match status" value="1"/>
</dbReference>
<organism evidence="9">
    <name type="scientific">candidate division WOR-3 bacterium</name>
    <dbReference type="NCBI Taxonomy" id="2052148"/>
    <lineage>
        <taxon>Bacteria</taxon>
        <taxon>Bacteria division WOR-3</taxon>
    </lineage>
</organism>
<keyword evidence="5 6" id="KW-0143">Chaperone</keyword>
<feature type="binding site" evidence="6 7">
    <location>
        <position position="36"/>
    </location>
    <ligand>
        <name>Zn(2+)</name>
        <dbReference type="ChEBI" id="CHEBI:29105"/>
    </ligand>
</feature>
<dbReference type="FunFam" id="1.10.8.60:FF:000002">
    <property type="entry name" value="ATP-dependent Clp protease ATP-binding subunit ClpX"/>
    <property type="match status" value="1"/>
</dbReference>
<comment type="caution">
    <text evidence="9">The sequence shown here is derived from an EMBL/GenBank/DDBJ whole genome shotgun (WGS) entry which is preliminary data.</text>
</comment>
<dbReference type="InterPro" id="IPR019489">
    <property type="entry name" value="Clp_ATPase_C"/>
</dbReference>
<evidence type="ECO:0000256" key="4">
    <source>
        <dbReference type="ARBA" id="ARBA00022840"/>
    </source>
</evidence>
<proteinExistence type="inferred from homology"/>
<evidence type="ECO:0000256" key="6">
    <source>
        <dbReference type="HAMAP-Rule" id="MF_00175"/>
    </source>
</evidence>
<dbReference type="InterPro" id="IPR004487">
    <property type="entry name" value="Clp_protease_ATP-bd_su_ClpX"/>
</dbReference>
<comment type="function">
    <text evidence="6">ATP-dependent specificity component of the Clp protease. It directs the protease to specific substrates. Can perform chaperone functions in the absence of ClpP.</text>
</comment>
<dbReference type="InterPro" id="IPR038366">
    <property type="entry name" value="Znf_CppX_C4_sf"/>
</dbReference>
<dbReference type="PANTHER" id="PTHR48102">
    <property type="entry name" value="ATP-DEPENDENT CLP PROTEASE ATP-BINDING SUBUNIT CLPX-LIKE, MITOCHONDRIAL-RELATED"/>
    <property type="match status" value="1"/>
</dbReference>
<comment type="subunit">
    <text evidence="6">Component of the ClpX-ClpP complex. Forms a hexameric ring that, in the presence of ATP, binds to fourteen ClpP subunits assembled into a disk-like structure with a central cavity, resembling the structure of eukaryotic proteasomes.</text>
</comment>
<dbReference type="InterPro" id="IPR059188">
    <property type="entry name" value="Znf_CLPX-like"/>
</dbReference>
<dbReference type="Pfam" id="PF07724">
    <property type="entry name" value="AAA_2"/>
    <property type="match status" value="1"/>
</dbReference>
<keyword evidence="2 6" id="KW-0547">Nucleotide-binding</keyword>
<evidence type="ECO:0000256" key="2">
    <source>
        <dbReference type="ARBA" id="ARBA00022741"/>
    </source>
</evidence>
<dbReference type="InterPro" id="IPR003959">
    <property type="entry name" value="ATPase_AAA_core"/>
</dbReference>
<feature type="binding site" evidence="6">
    <location>
        <begin position="116"/>
        <end position="123"/>
    </location>
    <ligand>
        <name>ATP</name>
        <dbReference type="ChEBI" id="CHEBI:30616"/>
    </ligand>
</feature>
<dbReference type="InterPro" id="IPR027417">
    <property type="entry name" value="P-loop_NTPase"/>
</dbReference>
<dbReference type="InterPro" id="IPR010603">
    <property type="entry name" value="Znf_CppX_C4"/>
</dbReference>
<dbReference type="Proteomes" id="UP000886050">
    <property type="component" value="Unassembled WGS sequence"/>
</dbReference>
<dbReference type="Pfam" id="PF06689">
    <property type="entry name" value="zf-C4_ClpX"/>
    <property type="match status" value="1"/>
</dbReference>
<protein>
    <recommendedName>
        <fullName evidence="6">ATP-dependent Clp protease ATP-binding subunit ClpX</fullName>
    </recommendedName>
</protein>
<dbReference type="CDD" id="cd19497">
    <property type="entry name" value="RecA-like_ClpX"/>
    <property type="match status" value="1"/>
</dbReference>
<dbReference type="GO" id="GO:0051082">
    <property type="term" value="F:unfolded protein binding"/>
    <property type="evidence" value="ECO:0007669"/>
    <property type="project" value="UniProtKB-UniRule"/>
</dbReference>
<evidence type="ECO:0000259" key="8">
    <source>
        <dbReference type="PROSITE" id="PS51902"/>
    </source>
</evidence>
<dbReference type="AlphaFoldDB" id="A0A7V5HNZ4"/>
<dbReference type="GO" id="GO:0016887">
    <property type="term" value="F:ATP hydrolysis activity"/>
    <property type="evidence" value="ECO:0007669"/>
    <property type="project" value="InterPro"/>
</dbReference>
<dbReference type="GO" id="GO:0051301">
    <property type="term" value="P:cell division"/>
    <property type="evidence" value="ECO:0007669"/>
    <property type="project" value="TreeGrafter"/>
</dbReference>
<feature type="binding site" evidence="6 7">
    <location>
        <position position="39"/>
    </location>
    <ligand>
        <name>Zn(2+)</name>
        <dbReference type="ChEBI" id="CHEBI:29105"/>
    </ligand>
</feature>
<dbReference type="Pfam" id="PF10431">
    <property type="entry name" value="ClpB_D2-small"/>
    <property type="match status" value="1"/>
</dbReference>
<dbReference type="InterPro" id="IPR046425">
    <property type="entry name" value="ClpX_bact"/>
</dbReference>
<dbReference type="GO" id="GO:0008270">
    <property type="term" value="F:zinc ion binding"/>
    <property type="evidence" value="ECO:0007669"/>
    <property type="project" value="UniProtKB-UniRule"/>
</dbReference>
<reference evidence="9" key="1">
    <citation type="journal article" date="2020" name="mSystems">
        <title>Genome- and Community-Level Interaction Insights into Carbon Utilization and Element Cycling Functions of Hydrothermarchaeota in Hydrothermal Sediment.</title>
        <authorList>
            <person name="Zhou Z."/>
            <person name="Liu Y."/>
            <person name="Xu W."/>
            <person name="Pan J."/>
            <person name="Luo Z.H."/>
            <person name="Li M."/>
        </authorList>
    </citation>
    <scope>NUCLEOTIDE SEQUENCE [LARGE SCALE GENOMIC DNA]</scope>
    <source>
        <strain evidence="9">HyVt-96</strain>
    </source>
</reference>
<evidence type="ECO:0000256" key="5">
    <source>
        <dbReference type="ARBA" id="ARBA00023186"/>
    </source>
</evidence>
<dbReference type="SMART" id="SM00382">
    <property type="entry name" value="AAA"/>
    <property type="match status" value="1"/>
</dbReference>
<dbReference type="EMBL" id="DRTX01000181">
    <property type="protein sequence ID" value="HHF53425.1"/>
    <property type="molecule type" value="Genomic_DNA"/>
</dbReference>
<keyword evidence="1 6" id="KW-0479">Metal-binding</keyword>
<dbReference type="GO" id="GO:0008233">
    <property type="term" value="F:peptidase activity"/>
    <property type="evidence" value="ECO:0007669"/>
    <property type="project" value="UniProtKB-KW"/>
</dbReference>
<feature type="domain" description="ClpX-type ZB" evidence="8">
    <location>
        <begin position="1"/>
        <end position="55"/>
    </location>
</feature>
<dbReference type="GO" id="GO:0140662">
    <property type="term" value="F:ATP-dependent protein folding chaperone"/>
    <property type="evidence" value="ECO:0007669"/>
    <property type="project" value="InterPro"/>
</dbReference>
<sequence length="413" mass="46842">MPRKKLQEPKEPRCSFCGRTAREAGRLISGIDGYICVDCIKIAYEIIKEEEDTKKDLLIFNPPPPHVIKEYLDQYVVGQEYAKKVLSVAVYNHYKRITHKKKDVELEKSNVLLIGPTGTGKTLLARTLAKLLDVPFAIYDSTPLTEAGYVGEDVENILTRLLQNANYNVERAQVGIVYLDEVDKLARRADSPSITRDVSGEGVQQALLKILEGNIVNVPPQGGRKHPEQPFIQVDTTNILFILGGTFEGLENIIRERLGKREVGFKKDFKELTRDEILKFVEPRDLVKYGLIPEFVGRVPVVAPLHSLSEEHLVRILVEPKHSLVKQYKRYFELEGVKLTFTEDALYEIAKIAMERGTGARGLRSIIENALLETMFKLPSLKDVDEVIVDKGVVREGKEPVFIRRKKKKVQNL</sequence>
<keyword evidence="3 6" id="KW-0862">Zinc</keyword>
<dbReference type="InterPro" id="IPR050052">
    <property type="entry name" value="ATP-dep_Clp_protease_ClpX"/>
</dbReference>
<dbReference type="PROSITE" id="PS51902">
    <property type="entry name" value="CLPX_ZB"/>
    <property type="match status" value="1"/>
</dbReference>
<feature type="binding site" evidence="6 7">
    <location>
        <position position="14"/>
    </location>
    <ligand>
        <name>Zn(2+)</name>
        <dbReference type="ChEBI" id="CHEBI:29105"/>
    </ligand>
</feature>
<evidence type="ECO:0000256" key="7">
    <source>
        <dbReference type="PROSITE-ProRule" id="PRU01250"/>
    </source>
</evidence>
<dbReference type="Gene3D" id="3.40.50.300">
    <property type="entry name" value="P-loop containing nucleotide triphosphate hydrolases"/>
    <property type="match status" value="1"/>
</dbReference>
<name>A0A7V5HNZ4_UNCW3</name>
<dbReference type="GO" id="GO:0046983">
    <property type="term" value="F:protein dimerization activity"/>
    <property type="evidence" value="ECO:0007669"/>
    <property type="project" value="UniProtKB-UniRule"/>
</dbReference>
<dbReference type="GO" id="GO:0009376">
    <property type="term" value="C:HslUV protease complex"/>
    <property type="evidence" value="ECO:0007669"/>
    <property type="project" value="TreeGrafter"/>
</dbReference>
<dbReference type="FunFam" id="3.40.50.300:FF:000005">
    <property type="entry name" value="ATP-dependent Clp protease ATP-binding subunit ClpX"/>
    <property type="match status" value="1"/>
</dbReference>
<keyword evidence="9" id="KW-0378">Hydrolase</keyword>
<dbReference type="SMART" id="SM01086">
    <property type="entry name" value="ClpB_D2-small"/>
    <property type="match status" value="1"/>
</dbReference>
<keyword evidence="4 6" id="KW-0067">ATP-binding</keyword>
<dbReference type="HAMAP" id="MF_00175">
    <property type="entry name" value="ClpX"/>
    <property type="match status" value="1"/>
</dbReference>
<dbReference type="PANTHER" id="PTHR48102:SF7">
    <property type="entry name" value="ATP-DEPENDENT CLP PROTEASE ATP-BINDING SUBUNIT CLPX-LIKE, MITOCHONDRIAL"/>
    <property type="match status" value="1"/>
</dbReference>
<keyword evidence="9" id="KW-0645">Protease</keyword>
<feature type="binding site" evidence="6 7">
    <location>
        <position position="17"/>
    </location>
    <ligand>
        <name>Zn(2+)</name>
        <dbReference type="ChEBI" id="CHEBI:29105"/>
    </ligand>
</feature>
<dbReference type="NCBIfam" id="NF003745">
    <property type="entry name" value="PRK05342.1"/>
    <property type="match status" value="1"/>
</dbReference>
<accession>A0A7V5HNZ4</accession>
<evidence type="ECO:0000256" key="3">
    <source>
        <dbReference type="ARBA" id="ARBA00022833"/>
    </source>
</evidence>
<evidence type="ECO:0000313" key="9">
    <source>
        <dbReference type="EMBL" id="HHF53425.1"/>
    </source>
</evidence>
<dbReference type="NCBIfam" id="TIGR00382">
    <property type="entry name" value="clpX"/>
    <property type="match status" value="1"/>
</dbReference>
<dbReference type="SUPFAM" id="SSF57716">
    <property type="entry name" value="Glucocorticoid receptor-like (DNA-binding domain)"/>
    <property type="match status" value="1"/>
</dbReference>